<dbReference type="Proteomes" id="UP000324611">
    <property type="component" value="Unassembled WGS sequence"/>
</dbReference>
<proteinExistence type="predicted"/>
<keyword evidence="1" id="KW-0808">Transferase</keyword>
<sequence length="231" mass="27489">MTQNLDRSIIAQWLIDNYGFNTYMEIGVEHGHIFFPVKAKRKIAVDPIFRFNWRQKLKMAFKYPQNFNASYFQKESDRFFAKYVTKALRGKPLDICLVDGMHEYAFALRDVENCLQYMPDNGVIIMHDCNPKSREASYTWKEYRDNNYSGDWNGDVWKTIMHLRSTRQDINVFVLDCDHGLGIITKGKQEKPLSFTPAQIEQLTYEEFAANRQEWLNMKPESYFHEYFKVK</sequence>
<keyword evidence="1" id="KW-0489">Methyltransferase</keyword>
<gene>
    <name evidence="1" type="ORF">F0L74_20000</name>
</gene>
<dbReference type="InterPro" id="IPR029063">
    <property type="entry name" value="SAM-dependent_MTases_sf"/>
</dbReference>
<keyword evidence="2" id="KW-1185">Reference proteome</keyword>
<name>A0A5B2VJU7_9BACT</name>
<reference evidence="1 2" key="1">
    <citation type="submission" date="2019-09" db="EMBL/GenBank/DDBJ databases">
        <title>Chitinophaga ginsengihumi sp. nov., isolated from soil of ginseng rhizosphere.</title>
        <authorList>
            <person name="Lee J."/>
        </authorList>
    </citation>
    <scope>NUCLEOTIDE SEQUENCE [LARGE SCALE GENOMIC DNA]</scope>
    <source>
        <strain evidence="1 2">BN140078</strain>
    </source>
</reference>
<dbReference type="GO" id="GO:0008168">
    <property type="term" value="F:methyltransferase activity"/>
    <property type="evidence" value="ECO:0007669"/>
    <property type="project" value="UniProtKB-KW"/>
</dbReference>
<evidence type="ECO:0000313" key="2">
    <source>
        <dbReference type="Proteomes" id="UP000324611"/>
    </source>
</evidence>
<dbReference type="AlphaFoldDB" id="A0A5B2VJU7"/>
<accession>A0A5B2VJU7</accession>
<reference evidence="1 2" key="2">
    <citation type="submission" date="2019-09" db="EMBL/GenBank/DDBJ databases">
        <authorList>
            <person name="Jin C."/>
        </authorList>
    </citation>
    <scope>NUCLEOTIDE SEQUENCE [LARGE SCALE GENOMIC DNA]</scope>
    <source>
        <strain evidence="1 2">BN140078</strain>
    </source>
</reference>
<dbReference type="Gene3D" id="3.40.50.150">
    <property type="entry name" value="Vaccinia Virus protein VP39"/>
    <property type="match status" value="1"/>
</dbReference>
<dbReference type="Pfam" id="PF13578">
    <property type="entry name" value="Methyltransf_24"/>
    <property type="match status" value="1"/>
</dbReference>
<evidence type="ECO:0000313" key="1">
    <source>
        <dbReference type="EMBL" id="KAA2238509.1"/>
    </source>
</evidence>
<dbReference type="EMBL" id="VUOC01000004">
    <property type="protein sequence ID" value="KAA2238509.1"/>
    <property type="molecule type" value="Genomic_DNA"/>
</dbReference>
<comment type="caution">
    <text evidence="1">The sequence shown here is derived from an EMBL/GenBank/DDBJ whole genome shotgun (WGS) entry which is preliminary data.</text>
</comment>
<organism evidence="1 2">
    <name type="scientific">Chitinophaga agrisoli</name>
    <dbReference type="NCBI Taxonomy" id="2607653"/>
    <lineage>
        <taxon>Bacteria</taxon>
        <taxon>Pseudomonadati</taxon>
        <taxon>Bacteroidota</taxon>
        <taxon>Chitinophagia</taxon>
        <taxon>Chitinophagales</taxon>
        <taxon>Chitinophagaceae</taxon>
        <taxon>Chitinophaga</taxon>
    </lineage>
</organism>
<protein>
    <submittedName>
        <fullName evidence="1">Class I SAM-dependent methyltransferase</fullName>
    </submittedName>
</protein>
<dbReference type="GO" id="GO:0032259">
    <property type="term" value="P:methylation"/>
    <property type="evidence" value="ECO:0007669"/>
    <property type="project" value="UniProtKB-KW"/>
</dbReference>
<dbReference type="RefSeq" id="WP_149839689.1">
    <property type="nucleotide sequence ID" value="NZ_VUOC01000004.1"/>
</dbReference>